<dbReference type="InterPro" id="IPR010989">
    <property type="entry name" value="SNARE"/>
</dbReference>
<name>A0A067RDE9_ZOONE</name>
<dbReference type="OMA" id="YPVMGAL"/>
<dbReference type="GO" id="GO:0012505">
    <property type="term" value="C:endomembrane system"/>
    <property type="evidence" value="ECO:0007669"/>
    <property type="project" value="TreeGrafter"/>
</dbReference>
<dbReference type="GO" id="GO:0005886">
    <property type="term" value="C:plasma membrane"/>
    <property type="evidence" value="ECO:0007669"/>
    <property type="project" value="TreeGrafter"/>
</dbReference>
<organism evidence="4 5">
    <name type="scientific">Zootermopsis nevadensis</name>
    <name type="common">Dampwood termite</name>
    <dbReference type="NCBI Taxonomy" id="136037"/>
    <lineage>
        <taxon>Eukaryota</taxon>
        <taxon>Metazoa</taxon>
        <taxon>Ecdysozoa</taxon>
        <taxon>Arthropoda</taxon>
        <taxon>Hexapoda</taxon>
        <taxon>Insecta</taxon>
        <taxon>Pterygota</taxon>
        <taxon>Neoptera</taxon>
        <taxon>Polyneoptera</taxon>
        <taxon>Dictyoptera</taxon>
        <taxon>Blattodea</taxon>
        <taxon>Blattoidea</taxon>
        <taxon>Termitoidae</taxon>
        <taxon>Termopsidae</taxon>
        <taxon>Zootermopsis</taxon>
    </lineage>
</organism>
<dbReference type="GO" id="GO:0031201">
    <property type="term" value="C:SNARE complex"/>
    <property type="evidence" value="ECO:0007669"/>
    <property type="project" value="TreeGrafter"/>
</dbReference>
<evidence type="ECO:0000256" key="2">
    <source>
        <dbReference type="SAM" id="Phobius"/>
    </source>
</evidence>
<sequence length="314" mass="35021">MSRSNENISVTAVPKQPLKRVEIPLCKFNDVAIPHHVDLLQKHKINIEKFQQLGDWDRMHCEQINATRLIKQLKALIYEMDMLRSQVQDSDLQKFDTLTDRARKNAQDAIKDYLVLNPQHQKPVWVTPQSDISANDTEDVTSNIEEETLLNQMSGLPVEITGSISSEELAKQKECLRSWENLQAEVQDIHQLFEDFSLMVQEQKEKTDEVEENVEEAAENVEEGTSHLVRAARYRATMYPIAGAVLGGCLGGPIGLIAGMKLGGLAALGCGVIGFTGGQLLKKKQQAEGGKNDVELTNIRRSSNLRGSVSLPHL</sequence>
<proteinExistence type="inferred from homology"/>
<dbReference type="SMART" id="SM00397">
    <property type="entry name" value="t_SNARE"/>
    <property type="match status" value="1"/>
</dbReference>
<dbReference type="PANTHER" id="PTHR19957">
    <property type="entry name" value="SYNTAXIN"/>
    <property type="match status" value="1"/>
</dbReference>
<dbReference type="PROSITE" id="PS50192">
    <property type="entry name" value="T_SNARE"/>
    <property type="match status" value="1"/>
</dbReference>
<keyword evidence="2" id="KW-1133">Transmembrane helix</keyword>
<dbReference type="OrthoDB" id="10035606at2759"/>
<dbReference type="FunCoup" id="A0A067RDE9">
    <property type="interactions" value="1609"/>
</dbReference>
<dbReference type="GO" id="GO:0000421">
    <property type="term" value="C:autophagosome membrane"/>
    <property type="evidence" value="ECO:0007669"/>
    <property type="project" value="TreeGrafter"/>
</dbReference>
<dbReference type="Pfam" id="PF26585">
    <property type="entry name" value="STX17_N"/>
    <property type="match status" value="1"/>
</dbReference>
<feature type="transmembrane region" description="Helical" evidence="2">
    <location>
        <begin position="236"/>
        <end position="256"/>
    </location>
</feature>
<protein>
    <submittedName>
        <fullName evidence="4">Syntaxin-17</fullName>
    </submittedName>
</protein>
<dbReference type="SUPFAM" id="SSF47661">
    <property type="entry name" value="t-snare proteins"/>
    <property type="match status" value="1"/>
</dbReference>
<reference evidence="4 5" key="1">
    <citation type="journal article" date="2014" name="Nat. Commun.">
        <title>Molecular traces of alternative social organization in a termite genome.</title>
        <authorList>
            <person name="Terrapon N."/>
            <person name="Li C."/>
            <person name="Robertson H.M."/>
            <person name="Ji L."/>
            <person name="Meng X."/>
            <person name="Booth W."/>
            <person name="Chen Z."/>
            <person name="Childers C.P."/>
            <person name="Glastad K.M."/>
            <person name="Gokhale K."/>
            <person name="Gowin J."/>
            <person name="Gronenberg W."/>
            <person name="Hermansen R.A."/>
            <person name="Hu H."/>
            <person name="Hunt B.G."/>
            <person name="Huylmans A.K."/>
            <person name="Khalil S.M."/>
            <person name="Mitchell R.D."/>
            <person name="Munoz-Torres M.C."/>
            <person name="Mustard J.A."/>
            <person name="Pan H."/>
            <person name="Reese J.T."/>
            <person name="Scharf M.E."/>
            <person name="Sun F."/>
            <person name="Vogel H."/>
            <person name="Xiao J."/>
            <person name="Yang W."/>
            <person name="Yang Z."/>
            <person name="Yang Z."/>
            <person name="Zhou J."/>
            <person name="Zhu J."/>
            <person name="Brent C.S."/>
            <person name="Elsik C.G."/>
            <person name="Goodisman M.A."/>
            <person name="Liberles D.A."/>
            <person name="Roe R.M."/>
            <person name="Vargo E.L."/>
            <person name="Vilcinskas A."/>
            <person name="Wang J."/>
            <person name="Bornberg-Bauer E."/>
            <person name="Korb J."/>
            <person name="Zhang G."/>
            <person name="Liebig J."/>
        </authorList>
    </citation>
    <scope>NUCLEOTIDE SEQUENCE [LARGE SCALE GENOMIC DNA]</scope>
    <source>
        <tissue evidence="4">Whole organism</tissue>
    </source>
</reference>
<evidence type="ECO:0000256" key="1">
    <source>
        <dbReference type="ARBA" id="ARBA00009063"/>
    </source>
</evidence>
<dbReference type="GO" id="GO:0006906">
    <property type="term" value="P:vesicle fusion"/>
    <property type="evidence" value="ECO:0007669"/>
    <property type="project" value="TreeGrafter"/>
</dbReference>
<keyword evidence="2" id="KW-0812">Transmembrane</keyword>
<dbReference type="InterPro" id="IPR000727">
    <property type="entry name" value="T_SNARE_dom"/>
</dbReference>
<dbReference type="InParanoid" id="A0A067RDE9"/>
<evidence type="ECO:0000313" key="5">
    <source>
        <dbReference type="Proteomes" id="UP000027135"/>
    </source>
</evidence>
<feature type="domain" description="T-SNARE coiled-coil homology" evidence="3">
    <location>
        <begin position="169"/>
        <end position="231"/>
    </location>
</feature>
<keyword evidence="5" id="KW-1185">Reference proteome</keyword>
<dbReference type="GO" id="GO:0000149">
    <property type="term" value="F:SNARE binding"/>
    <property type="evidence" value="ECO:0007669"/>
    <property type="project" value="TreeGrafter"/>
</dbReference>
<dbReference type="AlphaFoldDB" id="A0A067RDE9"/>
<dbReference type="PANTHER" id="PTHR19957:SF139">
    <property type="entry name" value="SYNTAXIN-17"/>
    <property type="match status" value="1"/>
</dbReference>
<dbReference type="InterPro" id="IPR059001">
    <property type="entry name" value="STX17_N"/>
</dbReference>
<evidence type="ECO:0000259" key="3">
    <source>
        <dbReference type="PROSITE" id="PS50192"/>
    </source>
</evidence>
<evidence type="ECO:0000313" key="4">
    <source>
        <dbReference type="EMBL" id="KDR21063.1"/>
    </source>
</evidence>
<comment type="similarity">
    <text evidence="1">Belongs to the syntaxin family.</text>
</comment>
<dbReference type="eggNOG" id="KOG0811">
    <property type="taxonomic scope" value="Eukaryota"/>
</dbReference>
<accession>A0A067RDE9</accession>
<gene>
    <name evidence="4" type="ORF">L798_04118</name>
</gene>
<keyword evidence="2" id="KW-0472">Membrane</keyword>
<dbReference type="GO" id="GO:0005484">
    <property type="term" value="F:SNAP receptor activity"/>
    <property type="evidence" value="ECO:0007669"/>
    <property type="project" value="TreeGrafter"/>
</dbReference>
<dbReference type="GO" id="GO:0006887">
    <property type="term" value="P:exocytosis"/>
    <property type="evidence" value="ECO:0007669"/>
    <property type="project" value="TreeGrafter"/>
</dbReference>
<dbReference type="STRING" id="136037.A0A067RDE9"/>
<dbReference type="InterPro" id="IPR045242">
    <property type="entry name" value="Syntaxin"/>
</dbReference>
<dbReference type="GO" id="GO:0048278">
    <property type="term" value="P:vesicle docking"/>
    <property type="evidence" value="ECO:0007669"/>
    <property type="project" value="TreeGrafter"/>
</dbReference>
<dbReference type="Proteomes" id="UP000027135">
    <property type="component" value="Unassembled WGS sequence"/>
</dbReference>
<dbReference type="GO" id="GO:0006886">
    <property type="term" value="P:intracellular protein transport"/>
    <property type="evidence" value="ECO:0007669"/>
    <property type="project" value="TreeGrafter"/>
</dbReference>
<feature type="transmembrane region" description="Helical" evidence="2">
    <location>
        <begin position="262"/>
        <end position="281"/>
    </location>
</feature>
<dbReference type="Gene3D" id="1.20.5.110">
    <property type="match status" value="1"/>
</dbReference>
<dbReference type="EMBL" id="KK852573">
    <property type="protein sequence ID" value="KDR21063.1"/>
    <property type="molecule type" value="Genomic_DNA"/>
</dbReference>